<dbReference type="CDD" id="cd00093">
    <property type="entry name" value="HTH_XRE"/>
    <property type="match status" value="1"/>
</dbReference>
<reference evidence="2 3" key="1">
    <citation type="submission" date="2018-10" db="EMBL/GenBank/DDBJ databases">
        <title>Genomic Encyclopedia of Archaeal and Bacterial Type Strains, Phase II (KMG-II): from individual species to whole genera.</title>
        <authorList>
            <person name="Goeker M."/>
        </authorList>
    </citation>
    <scope>NUCLEOTIDE SEQUENCE [LARGE SCALE GENOMIC DNA]</scope>
    <source>
        <strain evidence="2 3">DSM 45657</strain>
    </source>
</reference>
<feature type="domain" description="HTH cro/C1-type" evidence="1">
    <location>
        <begin position="22"/>
        <end position="76"/>
    </location>
</feature>
<dbReference type="Pfam" id="PF19054">
    <property type="entry name" value="DUF5753"/>
    <property type="match status" value="1"/>
</dbReference>
<dbReference type="Proteomes" id="UP000282454">
    <property type="component" value="Unassembled WGS sequence"/>
</dbReference>
<dbReference type="AlphaFoldDB" id="A0A421B8P8"/>
<dbReference type="PROSITE" id="PS50943">
    <property type="entry name" value="HTH_CROC1"/>
    <property type="match status" value="1"/>
</dbReference>
<comment type="caution">
    <text evidence="2">The sequence shown here is derived from an EMBL/GenBank/DDBJ whole genome shotgun (WGS) entry which is preliminary data.</text>
</comment>
<protein>
    <submittedName>
        <fullName evidence="2">Helix-turn-helix protein</fullName>
    </submittedName>
</protein>
<dbReference type="InterPro" id="IPR010982">
    <property type="entry name" value="Lambda_DNA-bd_dom_sf"/>
</dbReference>
<dbReference type="EMBL" id="RCDD01000001">
    <property type="protein sequence ID" value="RLK60570.1"/>
    <property type="molecule type" value="Genomic_DNA"/>
</dbReference>
<keyword evidence="3" id="KW-1185">Reference proteome</keyword>
<dbReference type="InterPro" id="IPR043917">
    <property type="entry name" value="DUF5753"/>
</dbReference>
<gene>
    <name evidence="2" type="ORF">CLV68_1079</name>
</gene>
<dbReference type="GO" id="GO:0003677">
    <property type="term" value="F:DNA binding"/>
    <property type="evidence" value="ECO:0007669"/>
    <property type="project" value="InterPro"/>
</dbReference>
<dbReference type="Pfam" id="PF13560">
    <property type="entry name" value="HTH_31"/>
    <property type="match status" value="1"/>
</dbReference>
<proteinExistence type="predicted"/>
<dbReference type="SMART" id="SM00530">
    <property type="entry name" value="HTH_XRE"/>
    <property type="match status" value="1"/>
</dbReference>
<name>A0A421B8P8_9PSEU</name>
<evidence type="ECO:0000259" key="1">
    <source>
        <dbReference type="PROSITE" id="PS50943"/>
    </source>
</evidence>
<accession>A0A421B8P8</accession>
<evidence type="ECO:0000313" key="2">
    <source>
        <dbReference type="EMBL" id="RLK60570.1"/>
    </source>
</evidence>
<sequence length="289" mass="32199">MDPVAQRKTTPTVRLRRLAAELRRLRGEVGMTREEVSEQTGINSVTLYRIESAKARPQGRTLAAMLSLYEVDAETRAQLVALSKDATKQGWHQPFYSELPDEYTAYISFEAEARSMRNYESLFVPGLLQTEDYTRAVVQGVEPNIPKADAEARVQARLARQGLLTREPPLSFWAIVDEAALRRMVGGTAVMAEQYKHLIEAVSQPRVTLQIVPFAVGAHPGMPGSFVILDFADPMDTDLIYLDSMAGDLFLESEQDIQRYTTMFDNLRAVALSPSASAQLLADLADSMR</sequence>
<dbReference type="Gene3D" id="1.10.260.40">
    <property type="entry name" value="lambda repressor-like DNA-binding domains"/>
    <property type="match status" value="1"/>
</dbReference>
<organism evidence="2 3">
    <name type="scientific">Actinokineospora cianjurensis</name>
    <dbReference type="NCBI Taxonomy" id="585224"/>
    <lineage>
        <taxon>Bacteria</taxon>
        <taxon>Bacillati</taxon>
        <taxon>Actinomycetota</taxon>
        <taxon>Actinomycetes</taxon>
        <taxon>Pseudonocardiales</taxon>
        <taxon>Pseudonocardiaceae</taxon>
        <taxon>Actinokineospora</taxon>
    </lineage>
</organism>
<dbReference type="SUPFAM" id="SSF47413">
    <property type="entry name" value="lambda repressor-like DNA-binding domains"/>
    <property type="match status" value="1"/>
</dbReference>
<evidence type="ECO:0000313" key="3">
    <source>
        <dbReference type="Proteomes" id="UP000282454"/>
    </source>
</evidence>
<dbReference type="InterPro" id="IPR001387">
    <property type="entry name" value="Cro/C1-type_HTH"/>
</dbReference>